<organism evidence="3 4">
    <name type="scientific">Desulfomarina profundi</name>
    <dbReference type="NCBI Taxonomy" id="2772557"/>
    <lineage>
        <taxon>Bacteria</taxon>
        <taxon>Pseudomonadati</taxon>
        <taxon>Thermodesulfobacteriota</taxon>
        <taxon>Desulfobulbia</taxon>
        <taxon>Desulfobulbales</taxon>
        <taxon>Desulfobulbaceae</taxon>
        <taxon>Desulfomarina</taxon>
    </lineage>
</organism>
<name>A0A8D5JEH5_9BACT</name>
<accession>A0A8D5JEH5</accession>
<dbReference type="RefSeq" id="WP_228854872.1">
    <property type="nucleotide sequence ID" value="NZ_AP024086.1"/>
</dbReference>
<dbReference type="AlphaFoldDB" id="A0A8D5JEH5"/>
<dbReference type="InterPro" id="IPR000160">
    <property type="entry name" value="GGDEF_dom"/>
</dbReference>
<dbReference type="PANTHER" id="PTHR45138:SF9">
    <property type="entry name" value="DIGUANYLATE CYCLASE DGCM-RELATED"/>
    <property type="match status" value="1"/>
</dbReference>
<reference evidence="3" key="1">
    <citation type="submission" date="2020-09" db="EMBL/GenBank/DDBJ databases">
        <title>Desulfogranum mesoprofundum gen. nov., sp. nov., a novel mesophilic, sulfate-reducing chemolithoautotroph isolated from a deep-sea hydrothermal vent chimney in the Suiyo Seamount.</title>
        <authorList>
            <person name="Hashimoto Y."/>
            <person name="Nakagawa S."/>
        </authorList>
    </citation>
    <scope>NUCLEOTIDE SEQUENCE</scope>
    <source>
        <strain evidence="3">KT2</strain>
    </source>
</reference>
<dbReference type="InterPro" id="IPR050469">
    <property type="entry name" value="Diguanylate_Cyclase"/>
</dbReference>
<dbReference type="GO" id="GO:0052621">
    <property type="term" value="F:diguanylate cyclase activity"/>
    <property type="evidence" value="ECO:0007669"/>
    <property type="project" value="UniProtKB-EC"/>
</dbReference>
<evidence type="ECO:0000256" key="1">
    <source>
        <dbReference type="ARBA" id="ARBA00012528"/>
    </source>
</evidence>
<proteinExistence type="predicted"/>
<dbReference type="EMBL" id="AP024086">
    <property type="protein sequence ID" value="BCL62523.1"/>
    <property type="molecule type" value="Genomic_DNA"/>
</dbReference>
<dbReference type="PROSITE" id="PS50887">
    <property type="entry name" value="GGDEF"/>
    <property type="match status" value="1"/>
</dbReference>
<protein>
    <recommendedName>
        <fullName evidence="1">diguanylate cyclase</fullName>
        <ecNumber evidence="1">2.7.7.65</ecNumber>
    </recommendedName>
</protein>
<evidence type="ECO:0000313" key="4">
    <source>
        <dbReference type="Proteomes" id="UP000826725"/>
    </source>
</evidence>
<dbReference type="GO" id="GO:0005886">
    <property type="term" value="C:plasma membrane"/>
    <property type="evidence" value="ECO:0007669"/>
    <property type="project" value="TreeGrafter"/>
</dbReference>
<dbReference type="Pfam" id="PF00990">
    <property type="entry name" value="GGDEF"/>
    <property type="match status" value="1"/>
</dbReference>
<dbReference type="EC" id="2.7.7.65" evidence="1"/>
<dbReference type="SMART" id="SM00267">
    <property type="entry name" value="GGDEF"/>
    <property type="match status" value="1"/>
</dbReference>
<keyword evidence="4" id="KW-1185">Reference proteome</keyword>
<dbReference type="Proteomes" id="UP000826725">
    <property type="component" value="Chromosome"/>
</dbReference>
<dbReference type="KEGG" id="dbk:DGMP_32160"/>
<feature type="domain" description="GGDEF" evidence="2">
    <location>
        <begin position="36"/>
        <end position="175"/>
    </location>
</feature>
<dbReference type="GO" id="GO:1902201">
    <property type="term" value="P:negative regulation of bacterial-type flagellum-dependent cell motility"/>
    <property type="evidence" value="ECO:0007669"/>
    <property type="project" value="TreeGrafter"/>
</dbReference>
<dbReference type="GO" id="GO:0043709">
    <property type="term" value="P:cell adhesion involved in single-species biofilm formation"/>
    <property type="evidence" value="ECO:0007669"/>
    <property type="project" value="TreeGrafter"/>
</dbReference>
<gene>
    <name evidence="3" type="ORF">DGMP_32160</name>
</gene>
<evidence type="ECO:0000259" key="2">
    <source>
        <dbReference type="PROSITE" id="PS50887"/>
    </source>
</evidence>
<dbReference type="NCBIfam" id="TIGR00254">
    <property type="entry name" value="GGDEF"/>
    <property type="match status" value="1"/>
</dbReference>
<dbReference type="PANTHER" id="PTHR45138">
    <property type="entry name" value="REGULATORY COMPONENTS OF SENSORY TRANSDUCTION SYSTEM"/>
    <property type="match status" value="1"/>
</dbReference>
<evidence type="ECO:0000313" key="3">
    <source>
        <dbReference type="EMBL" id="BCL62523.1"/>
    </source>
</evidence>
<sequence>MLRQLVNIDGLTNLANRRYFDVCLENEIKRNRRTNRYFSLILGDIDFFKLYNDHFGHLKGDECLKVVAGVIKNKSGRPGDLPARYGGEEFAVILPDTDIIGSKNVAESIRLRVQGLKLPHPASPTADTVSISLGVASFPPADTTAFTGKDIILRADKALYKAKSLGRNRIVHFFDY</sequence>
<dbReference type="CDD" id="cd01949">
    <property type="entry name" value="GGDEF"/>
    <property type="match status" value="1"/>
</dbReference>
<dbReference type="FunFam" id="3.30.70.270:FF:000001">
    <property type="entry name" value="Diguanylate cyclase domain protein"/>
    <property type="match status" value="1"/>
</dbReference>